<dbReference type="Proteomes" id="UP001153642">
    <property type="component" value="Unassembled WGS sequence"/>
</dbReference>
<name>A0ABT6FS43_9FLAO</name>
<keyword evidence="1" id="KW-0597">Phosphoprotein</keyword>
<dbReference type="InterPro" id="IPR036641">
    <property type="entry name" value="HPT_dom_sf"/>
</dbReference>
<feature type="modified residue" description="4-aspartylphosphate" evidence="1">
    <location>
        <position position="56"/>
    </location>
</feature>
<dbReference type="SUPFAM" id="SSF47226">
    <property type="entry name" value="Histidine-containing phosphotransfer domain, HPT domain"/>
    <property type="match status" value="1"/>
</dbReference>
<dbReference type="EMBL" id="JAPMUA010000003">
    <property type="protein sequence ID" value="MDG3586060.1"/>
    <property type="molecule type" value="Genomic_DNA"/>
</dbReference>
<accession>A0ABT6FS43</accession>
<reference evidence="3" key="1">
    <citation type="submission" date="2022-11" db="EMBL/GenBank/DDBJ databases">
        <title>High-quality draft genome sequence of Galbibacter sp. strain CMA-7.</title>
        <authorList>
            <person name="Wei L."/>
            <person name="Dong C."/>
            <person name="Shao Z."/>
        </authorList>
    </citation>
    <scope>NUCLEOTIDE SEQUENCE</scope>
    <source>
        <strain evidence="3">CMA-7</strain>
    </source>
</reference>
<dbReference type="SUPFAM" id="SSF52172">
    <property type="entry name" value="CheY-like"/>
    <property type="match status" value="1"/>
</dbReference>
<gene>
    <name evidence="3" type="ORF">OSR52_09280</name>
</gene>
<feature type="domain" description="Response regulatory" evidence="2">
    <location>
        <begin position="6"/>
        <end position="119"/>
    </location>
</feature>
<dbReference type="InterPro" id="IPR001789">
    <property type="entry name" value="Sig_transdc_resp-reg_receiver"/>
</dbReference>
<organism evidence="3 4">
    <name type="scientific">Galbibacter pacificus</name>
    <dbReference type="NCBI Taxonomy" id="2996052"/>
    <lineage>
        <taxon>Bacteria</taxon>
        <taxon>Pseudomonadati</taxon>
        <taxon>Bacteroidota</taxon>
        <taxon>Flavobacteriia</taxon>
        <taxon>Flavobacteriales</taxon>
        <taxon>Flavobacteriaceae</taxon>
        <taxon>Galbibacter</taxon>
    </lineage>
</organism>
<proteinExistence type="predicted"/>
<keyword evidence="4" id="KW-1185">Reference proteome</keyword>
<sequence>MSKQLHILLITSNQSDIDRLSVLCVNYDWIIESSKNSFQAIQKIKDTPSYNFLIIDHEVGPLTSIQLLDYLSMELNLNMPAVLITEKEVHGDLNNEEPFFIINKPITEKDIMNIVSFVNESSENLKKGAKPYSLNYLKQLSDNNTAFILESLQIFKDSVYTKLNELKQAVKNLEFKTAREIAHNIKPSFEMLENDHCRVLCDKICYQAKDEEISALAEKLNQEYLNIIDELKKEFPKLN</sequence>
<evidence type="ECO:0000313" key="4">
    <source>
        <dbReference type="Proteomes" id="UP001153642"/>
    </source>
</evidence>
<dbReference type="Gene3D" id="1.20.120.160">
    <property type="entry name" value="HPT domain"/>
    <property type="match status" value="1"/>
</dbReference>
<comment type="caution">
    <text evidence="3">The sequence shown here is derived from an EMBL/GenBank/DDBJ whole genome shotgun (WGS) entry which is preliminary data.</text>
</comment>
<dbReference type="InterPro" id="IPR011006">
    <property type="entry name" value="CheY-like_superfamily"/>
</dbReference>
<evidence type="ECO:0000313" key="3">
    <source>
        <dbReference type="EMBL" id="MDG3586060.1"/>
    </source>
</evidence>
<evidence type="ECO:0000259" key="2">
    <source>
        <dbReference type="PROSITE" id="PS50110"/>
    </source>
</evidence>
<evidence type="ECO:0000256" key="1">
    <source>
        <dbReference type="PROSITE-ProRule" id="PRU00169"/>
    </source>
</evidence>
<protein>
    <recommendedName>
        <fullName evidence="2">Response regulatory domain-containing protein</fullName>
    </recommendedName>
</protein>
<dbReference type="PROSITE" id="PS50110">
    <property type="entry name" value="RESPONSE_REGULATORY"/>
    <property type="match status" value="1"/>
</dbReference>
<dbReference type="RefSeq" id="WP_277900027.1">
    <property type="nucleotide sequence ID" value="NZ_JAPMUA010000003.1"/>
</dbReference>